<reference evidence="18" key="1">
    <citation type="submission" date="2025-08" db="UniProtKB">
        <authorList>
            <consortium name="RefSeq"/>
        </authorList>
    </citation>
    <scope>IDENTIFICATION</scope>
    <source>
        <tissue evidence="18">Thorax and Abdomen</tissue>
    </source>
</reference>
<dbReference type="InParanoid" id="A0A6J0BZH1"/>
<dbReference type="PROSITE" id="PS51456">
    <property type="entry name" value="MYOSIN_MOTOR"/>
    <property type="match status" value="1"/>
</dbReference>
<keyword evidence="10 12" id="KW-0009">Actin-binding</keyword>
<evidence type="ECO:0000256" key="9">
    <source>
        <dbReference type="ARBA" id="ARBA00023175"/>
    </source>
</evidence>
<dbReference type="SUPFAM" id="SSF50044">
    <property type="entry name" value="SH3-domain"/>
    <property type="match status" value="1"/>
</dbReference>
<keyword evidence="6 12" id="KW-0547">Nucleotide-binding</keyword>
<dbReference type="SMART" id="SM00326">
    <property type="entry name" value="SH3"/>
    <property type="match status" value="1"/>
</dbReference>
<dbReference type="Pfam" id="PF00612">
    <property type="entry name" value="IQ"/>
    <property type="match status" value="1"/>
</dbReference>
<dbReference type="Pfam" id="PF07653">
    <property type="entry name" value="SH3_2"/>
    <property type="match status" value="1"/>
</dbReference>
<keyword evidence="8 12" id="KW-0518">Myosin</keyword>
<dbReference type="SMART" id="SM00242">
    <property type="entry name" value="MYSc"/>
    <property type="match status" value="1"/>
</dbReference>
<dbReference type="Gene3D" id="1.20.5.190">
    <property type="match status" value="1"/>
</dbReference>
<dbReference type="Gene3D" id="3.10.20.90">
    <property type="entry name" value="Phosphatidylinositol 3-kinase Catalytic Subunit, Chain A, domain 1"/>
    <property type="match status" value="2"/>
</dbReference>
<dbReference type="SMART" id="SM00295">
    <property type="entry name" value="B41"/>
    <property type="match status" value="2"/>
</dbReference>
<dbReference type="GO" id="GO:0009887">
    <property type="term" value="P:animal organ morphogenesis"/>
    <property type="evidence" value="ECO:0007669"/>
    <property type="project" value="UniProtKB-ARBA"/>
</dbReference>
<feature type="domain" description="MyTH4" evidence="15">
    <location>
        <begin position="988"/>
        <end position="1209"/>
    </location>
</feature>
<evidence type="ECO:0000256" key="5">
    <source>
        <dbReference type="ARBA" id="ARBA00022737"/>
    </source>
</evidence>
<dbReference type="InterPro" id="IPR041793">
    <property type="entry name" value="MyoVII_FERM_C1"/>
</dbReference>
<dbReference type="Pfam" id="PF00373">
    <property type="entry name" value="FERM_M"/>
    <property type="match status" value="1"/>
</dbReference>
<dbReference type="SMART" id="SM00139">
    <property type="entry name" value="MyTH4"/>
    <property type="match status" value="2"/>
</dbReference>
<dbReference type="InterPro" id="IPR041794">
    <property type="entry name" value="MyoVII_FERM_C2"/>
</dbReference>
<feature type="domain" description="MyTH4" evidence="15">
    <location>
        <begin position="1665"/>
        <end position="1813"/>
    </location>
</feature>
<feature type="region of interest" description="Actin-binding" evidence="12">
    <location>
        <begin position="624"/>
        <end position="646"/>
    </location>
</feature>
<comment type="subcellular location">
    <subcellularLocation>
        <location evidence="1">Cytoplasm</location>
    </subcellularLocation>
</comment>
<keyword evidence="5" id="KW-0677">Repeat</keyword>
<dbReference type="GO" id="GO:0009888">
    <property type="term" value="P:tissue development"/>
    <property type="evidence" value="ECO:0007669"/>
    <property type="project" value="UniProtKB-ARBA"/>
</dbReference>
<dbReference type="GO" id="GO:0030182">
    <property type="term" value="P:neuron differentiation"/>
    <property type="evidence" value="ECO:0007669"/>
    <property type="project" value="UniProtKB-ARBA"/>
</dbReference>
<dbReference type="Proteomes" id="UP000829291">
    <property type="component" value="Chromosome 2"/>
</dbReference>
<dbReference type="GO" id="GO:0005737">
    <property type="term" value="C:cytoplasm"/>
    <property type="evidence" value="ECO:0007669"/>
    <property type="project" value="UniProtKB-SubCell"/>
</dbReference>
<gene>
    <name evidence="18" type="primary">LOC107224108</name>
</gene>
<dbReference type="GeneID" id="107224108"/>
<dbReference type="InterPro" id="IPR038185">
    <property type="entry name" value="MyTH4_dom_sf"/>
</dbReference>
<keyword evidence="7 12" id="KW-0067">ATP-binding</keyword>
<feature type="binding site" evidence="12">
    <location>
        <begin position="167"/>
        <end position="174"/>
    </location>
    <ligand>
        <name>ATP</name>
        <dbReference type="ChEBI" id="CHEBI:30616"/>
    </ligand>
</feature>
<dbReference type="GO" id="GO:0003779">
    <property type="term" value="F:actin binding"/>
    <property type="evidence" value="ECO:0007669"/>
    <property type="project" value="UniProtKB-KW"/>
</dbReference>
<dbReference type="PROSITE" id="PS50057">
    <property type="entry name" value="FERM_3"/>
    <property type="match status" value="2"/>
</dbReference>
<evidence type="ECO:0000259" key="14">
    <source>
        <dbReference type="PROSITE" id="PS50057"/>
    </source>
</evidence>
<dbReference type="InterPro" id="IPR011993">
    <property type="entry name" value="PH-like_dom_sf"/>
</dbReference>
<dbReference type="Gene3D" id="1.10.10.820">
    <property type="match status" value="1"/>
</dbReference>
<dbReference type="InterPro" id="IPR001452">
    <property type="entry name" value="SH3_domain"/>
</dbReference>
<evidence type="ECO:0000256" key="2">
    <source>
        <dbReference type="ARBA" id="ARBA00008314"/>
    </source>
</evidence>
<dbReference type="CDD" id="cd13198">
    <property type="entry name" value="FERM_C1_MyoVII"/>
    <property type="match status" value="1"/>
</dbReference>
<dbReference type="InterPro" id="IPR019748">
    <property type="entry name" value="FERM_central"/>
</dbReference>
<dbReference type="Gene3D" id="1.25.40.530">
    <property type="entry name" value="MyTH4 domain"/>
    <property type="match status" value="3"/>
</dbReference>
<dbReference type="SUPFAM" id="SSF52540">
    <property type="entry name" value="P-loop containing nucleoside triphosphate hydrolases"/>
    <property type="match status" value="1"/>
</dbReference>
<dbReference type="PROSITE" id="PS50096">
    <property type="entry name" value="IQ"/>
    <property type="match status" value="1"/>
</dbReference>
<evidence type="ECO:0000259" key="16">
    <source>
        <dbReference type="PROSITE" id="PS51456"/>
    </source>
</evidence>
<dbReference type="InterPro" id="IPR057130">
    <property type="entry name" value="Myosin_VII_N"/>
</dbReference>
<dbReference type="GO" id="GO:0005524">
    <property type="term" value="F:ATP binding"/>
    <property type="evidence" value="ECO:0007669"/>
    <property type="project" value="UniProtKB-UniRule"/>
</dbReference>
<evidence type="ECO:0000256" key="7">
    <source>
        <dbReference type="ARBA" id="ARBA00022840"/>
    </source>
</evidence>
<dbReference type="PRINTS" id="PR00193">
    <property type="entry name" value="MYOSINHEAVY"/>
</dbReference>
<evidence type="ECO:0000256" key="4">
    <source>
        <dbReference type="ARBA" id="ARBA00022490"/>
    </source>
</evidence>
<organism evidence="18">
    <name type="scientific">Neodiprion lecontei</name>
    <name type="common">Redheaded pine sawfly</name>
    <dbReference type="NCBI Taxonomy" id="441921"/>
    <lineage>
        <taxon>Eukaryota</taxon>
        <taxon>Metazoa</taxon>
        <taxon>Ecdysozoa</taxon>
        <taxon>Arthropoda</taxon>
        <taxon>Hexapoda</taxon>
        <taxon>Insecta</taxon>
        <taxon>Pterygota</taxon>
        <taxon>Neoptera</taxon>
        <taxon>Endopterygota</taxon>
        <taxon>Hymenoptera</taxon>
        <taxon>Tenthredinoidea</taxon>
        <taxon>Diprionidae</taxon>
        <taxon>Diprioninae</taxon>
        <taxon>Neodiprion</taxon>
    </lineage>
</organism>
<dbReference type="InterPro" id="IPR027417">
    <property type="entry name" value="P-loop_NTPase"/>
</dbReference>
<evidence type="ECO:0000256" key="11">
    <source>
        <dbReference type="PROSITE-ProRule" id="PRU00192"/>
    </source>
</evidence>
<dbReference type="GO" id="GO:0071944">
    <property type="term" value="C:cell periphery"/>
    <property type="evidence" value="ECO:0007669"/>
    <property type="project" value="UniProtKB-ARBA"/>
</dbReference>
<dbReference type="InterPro" id="IPR036028">
    <property type="entry name" value="SH3-like_dom_sf"/>
</dbReference>
<dbReference type="PROSITE" id="PS51016">
    <property type="entry name" value="MYTH4"/>
    <property type="match status" value="2"/>
</dbReference>
<dbReference type="CDD" id="cd14473">
    <property type="entry name" value="FERM_B-lobe"/>
    <property type="match status" value="2"/>
</dbReference>
<evidence type="ECO:0000256" key="12">
    <source>
        <dbReference type="PROSITE-ProRule" id="PRU00782"/>
    </source>
</evidence>
<dbReference type="PANTHER" id="PTHR22692:SF33">
    <property type="entry name" value="MYOSIN"/>
    <property type="match status" value="1"/>
</dbReference>
<feature type="domain" description="FERM" evidence="14">
    <location>
        <begin position="1214"/>
        <end position="1523"/>
    </location>
</feature>
<dbReference type="SUPFAM" id="SSF47031">
    <property type="entry name" value="Second domain of FERM"/>
    <property type="match status" value="2"/>
</dbReference>
<dbReference type="Pfam" id="PF21989">
    <property type="entry name" value="RA_2"/>
    <property type="match status" value="2"/>
</dbReference>
<dbReference type="CDD" id="cd01381">
    <property type="entry name" value="MYSc_Myo7"/>
    <property type="match status" value="1"/>
</dbReference>
<evidence type="ECO:0000256" key="8">
    <source>
        <dbReference type="ARBA" id="ARBA00023123"/>
    </source>
</evidence>
<dbReference type="Pfam" id="PF00784">
    <property type="entry name" value="MyTH4"/>
    <property type="match status" value="2"/>
</dbReference>
<feature type="domain" description="FERM" evidence="14">
    <location>
        <begin position="1819"/>
        <end position="2122"/>
    </location>
</feature>
<dbReference type="OrthoDB" id="6108017at2759"/>
<evidence type="ECO:0000259" key="15">
    <source>
        <dbReference type="PROSITE" id="PS51016"/>
    </source>
</evidence>
<dbReference type="SMART" id="SM00015">
    <property type="entry name" value="IQ"/>
    <property type="match status" value="3"/>
</dbReference>
<dbReference type="GO" id="GO:0003774">
    <property type="term" value="F:cytoskeletal motor activity"/>
    <property type="evidence" value="ECO:0007669"/>
    <property type="project" value="UniProtKB-UniRule"/>
</dbReference>
<proteinExistence type="inferred from homology"/>
<dbReference type="InterPro" id="IPR029071">
    <property type="entry name" value="Ubiquitin-like_domsf"/>
</dbReference>
<accession>A0A6J0BZH1</accession>
<dbReference type="InterPro" id="IPR035963">
    <property type="entry name" value="FERM_2"/>
</dbReference>
<sequence length="2136" mass="246394">MGTPANSESRNFPYTLGDHVWFSAEKTGEFEIPWGGKIVAINKHQVMVEHDAGKVPMKITMSQIIKPMHASSVSGVEDMIELGDLQEYAILKNLHARYNKNLIYTYTGNLLVAVNPYQVLNIYTNQEIEMFRGKKLGEMPPHIFAIGDNSFSQMKESGDDQCIVISGESGAGKTESTKLILQYLAAISGRHSWIEQQILQANPILEAFGNAKTVRNDNSSRFGKYIDINFNKKGVIEGARIEQYLLEKCRIVSQAKGERNYHIFYSILAGLSKEEKQKLDLFDGAKYQYLVEGTKIICEGRVDAEDFLEVRAAMKVLTFDDDEFWNIMTILAGILHIGNITYKPVTVANMDATEITDMKNLKRVAKILGVSEQGVIDAFTKKTIFAHGERVVSNLSKDQATEMRDSFVKAIYGRLFIMIVDKINDTIFKPKVYTKNSIGVLDIFGFENFDSNSFEQLCINYTNEHLQQFFVQHIFKMEQQDYSNEGISWQHIEFVDNQVVLDLIGTKAVNIMALIDEESKFPKGTDKTMLAKVHQVHGKNAYYVKPKSDTIESFGIKHYAGTVLYQVAGFLEKNRDTFSTDMIQLVSISQNTFLKSLFTDELSGTERDGKKRWPTLSSEFRSSLELLMRTLGSCHPYFVRCIKPNEEKKPLLFDRALCCRQLRYSGMMETAKIRRAGYPIRYNFVEFVNRFRHLAPGIPPSHKVDVREAAKQICMNTLGKSDMEYQIGHTKVFLKDQQDVFLEQERSRVLAKYILIIQRNIRRWICRRRYLRLKNGTILMQRVHRGNVVRKRYTIIRTGYLRLQAQIRSRQLTHAFKLKRKYIIRIQATCRGYLVRKLCIEKSQWRKKRALELEGIRKEEESQLKASGNKQYKEIADVNHQQRLVELQKELATFEKIDPESVKEPDQVGENNIDNIFEFLEKEPRHSVSKKPTGEIFGDLVKTKAESNEDNDVIEIPEDDEEEQEDLTEYQFRKFAATYFTASILPQYSKRPLKHSLLDLPFPHDQLAAQALWITILRFMGDLPEPRNATEIVDNKPVMNTVSETLRKGWSKSKEYQDLYRNEERKLIHMTLKKQNKLNEDIRKGIVNDEYGNQEYQLWLQRRSTNLEKLHFIIGHGILRPELRDEIYCQIVKQLINNPTKASHARGWILLSLCIGCFAPSDKFINYLRAFIHIGPPGYAPYCNKRLVRTYRNGTRTQPPSWIELQTTKLRKPILLTVTFMDGNSKVIEADSASTAEEVINTIAKSVTLKDTFGFSLFVTLYDKVLSLGAGKDHVMDAISQCEQYAKEQGQPERSAPWRLFFRKEIFAPWHDPGLDKVATNLIYHQIVRGVKYGEYRCSSEGDIAMLVAQQLYIDHQKNFTNENVKTALPIYIPNHLLQGEHVLPKWEKLVIDAFNKNLNVIEAVPTIHAKEDVVMFAKLTWPILFSRFYEAKRVSGPELPQDNIIIAVNWTGVYFVDNQEQMLLELSYPEISEISFQKINGSSIENLVLATIQREEFIFQSADAEDLANLVNFLIDGLKEKSQYVVATQDYTSTNETQSFLPLKKGDLIKLTGGCNGYTIMTSPWGYGECRGSQGDFPSEYVYVLPTLNKPTESIIDIFKTDFTGDEYSHRHQTYASLPRTKKHTLMKFASEHFRESYNVPIPRSETGAISTARRSAPEVLWKHTREPMKAPLLAKLGERTDVAQEAIGIFTNILKYMGDLPSHRQRIGTEYTNQIFRAPLEHEPLRDEVYCQLMRQVTENRIRLSEERGWELMWLATGVMTCSGPVHRELTQFLSSQKNPMAAECLNRINRTMKSGNRKYPPYLLEVEAIRFKSMHIFHKVYFPDDSDEAFEVHSSTRAIDICNDIADRLKLKSTDGFSLIVKITDKVFSVPENYFFFDFVHELTEWMKQSRPSRSTAPIQVQYQIFFMKKLWTNAVPGRDRNADTIFYYHQEMPKLLRGYHKCDKLDAIKLAALIYRSKYGDSRTELQEISQKLREYIPCDLLKLLSPSDWKKYIVTSYSQQSGMSADDAKIQFLQIIYEWPTFGSAFFEVKQTTEPNFPQFVIIAINKSGVNVIHPQSKDILAVYPFTELSNWSSGNTYFHMAIGNFMKGSKLLCETALGYKMDDLISSYINYMRNNQEKQRTNLLDFDTIL</sequence>
<dbReference type="InterPro" id="IPR000857">
    <property type="entry name" value="MyTH4_dom"/>
</dbReference>
<dbReference type="Gene3D" id="1.20.120.720">
    <property type="entry name" value="Myosin VI head, motor domain, U50 subdomain"/>
    <property type="match status" value="1"/>
</dbReference>
<name>A0A6J0BZH1_NEOLC</name>
<dbReference type="Pfam" id="PF00063">
    <property type="entry name" value="Myosin_head"/>
    <property type="match status" value="1"/>
</dbReference>
<keyword evidence="4" id="KW-0963">Cytoplasm</keyword>
<evidence type="ECO:0000256" key="3">
    <source>
        <dbReference type="ARBA" id="ARBA00022443"/>
    </source>
</evidence>
<evidence type="ECO:0000256" key="10">
    <source>
        <dbReference type="ARBA" id="ARBA00023203"/>
    </source>
</evidence>
<keyword evidence="9 12" id="KW-0505">Motor protein</keyword>
<dbReference type="SUPFAM" id="SSF50729">
    <property type="entry name" value="PH domain-like"/>
    <property type="match status" value="1"/>
</dbReference>
<dbReference type="InterPro" id="IPR014352">
    <property type="entry name" value="FERM/acyl-CoA-bd_prot_sf"/>
</dbReference>
<dbReference type="InterPro" id="IPR000048">
    <property type="entry name" value="IQ_motif_EF-hand-BS"/>
</dbReference>
<dbReference type="InterPro" id="IPR000299">
    <property type="entry name" value="FERM_domain"/>
</dbReference>
<dbReference type="CDD" id="cd17093">
    <property type="entry name" value="FERM2_F1_Myosin-VII"/>
    <property type="match status" value="1"/>
</dbReference>
<evidence type="ECO:0000256" key="1">
    <source>
        <dbReference type="ARBA" id="ARBA00004496"/>
    </source>
</evidence>
<evidence type="ECO:0000313" key="18">
    <source>
        <dbReference type="RefSeq" id="XP_015519563.2"/>
    </source>
</evidence>
<evidence type="ECO:0000256" key="6">
    <source>
        <dbReference type="ARBA" id="ARBA00022741"/>
    </source>
</evidence>
<dbReference type="PANTHER" id="PTHR22692">
    <property type="entry name" value="MYOSIN VII, XV"/>
    <property type="match status" value="1"/>
</dbReference>
<dbReference type="RefSeq" id="XP_015519563.2">
    <property type="nucleotide sequence ID" value="XM_015664077.2"/>
</dbReference>
<dbReference type="Pfam" id="PF24123">
    <property type="entry name" value="Myosin_VII_N"/>
    <property type="match status" value="1"/>
</dbReference>
<feature type="domain" description="Myosin motor" evidence="16">
    <location>
        <begin position="74"/>
        <end position="747"/>
    </location>
</feature>
<keyword evidence="3 11" id="KW-0728">SH3 domain</keyword>
<dbReference type="Gene3D" id="1.20.80.10">
    <property type="match status" value="2"/>
</dbReference>
<dbReference type="PROSITE" id="PS50002">
    <property type="entry name" value="SH3"/>
    <property type="match status" value="1"/>
</dbReference>
<evidence type="ECO:0000259" key="13">
    <source>
        <dbReference type="PROSITE" id="PS50002"/>
    </source>
</evidence>
<dbReference type="Pfam" id="PF21998">
    <property type="entry name" value="FERM_C1_MyoVII"/>
    <property type="match status" value="1"/>
</dbReference>
<dbReference type="KEGG" id="nlo:107224108"/>
<dbReference type="Gene3D" id="6.20.240.20">
    <property type="match status" value="1"/>
</dbReference>
<feature type="domain" description="SH3" evidence="13">
    <location>
        <begin position="1521"/>
        <end position="1588"/>
    </location>
</feature>
<dbReference type="Gene3D" id="2.30.30.40">
    <property type="entry name" value="SH3 Domains"/>
    <property type="match status" value="1"/>
</dbReference>
<dbReference type="SUPFAM" id="SSF54236">
    <property type="entry name" value="Ubiquitin-like"/>
    <property type="match status" value="2"/>
</dbReference>
<keyword evidence="17" id="KW-1185">Reference proteome</keyword>
<dbReference type="CDD" id="cd13199">
    <property type="entry name" value="FERM_C2_MyoVII"/>
    <property type="match status" value="1"/>
</dbReference>
<protein>
    <submittedName>
        <fullName evidence="18">Myosin-VIIa</fullName>
    </submittedName>
</protein>
<comment type="similarity">
    <text evidence="2 12">Belongs to the TRAFAC class myosin-kinesin ATPase superfamily. Myosin family.</text>
</comment>
<evidence type="ECO:0000313" key="17">
    <source>
        <dbReference type="Proteomes" id="UP000829291"/>
    </source>
</evidence>
<dbReference type="InterPro" id="IPR019749">
    <property type="entry name" value="Band_41_domain"/>
</dbReference>
<dbReference type="Gene3D" id="1.20.58.530">
    <property type="match status" value="1"/>
</dbReference>
<dbReference type="GO" id="GO:0016459">
    <property type="term" value="C:myosin complex"/>
    <property type="evidence" value="ECO:0007669"/>
    <property type="project" value="UniProtKB-KW"/>
</dbReference>
<dbReference type="GO" id="GO:0120025">
    <property type="term" value="C:plasma membrane bounded cell projection"/>
    <property type="evidence" value="ECO:0007669"/>
    <property type="project" value="UniProtKB-ARBA"/>
</dbReference>
<dbReference type="InterPro" id="IPR036961">
    <property type="entry name" value="Kinesin_motor_dom_sf"/>
</dbReference>
<dbReference type="InterPro" id="IPR001609">
    <property type="entry name" value="Myosin_head_motor_dom-like"/>
</dbReference>
<dbReference type="InterPro" id="IPR051567">
    <property type="entry name" value="Unconventional_Myosin_ATPase"/>
</dbReference>
<dbReference type="CDD" id="cd17092">
    <property type="entry name" value="FERM1_F1_Myosin-VII"/>
    <property type="match status" value="1"/>
</dbReference>
<dbReference type="InterPro" id="IPR036106">
    <property type="entry name" value="MYSc_Myo7"/>
</dbReference>
<dbReference type="Gene3D" id="2.30.29.30">
    <property type="entry name" value="Pleckstrin-homology domain (PH domain)/Phosphotyrosine-binding domain (PTB)"/>
    <property type="match status" value="2"/>
</dbReference>
<dbReference type="Gene3D" id="3.40.850.10">
    <property type="entry name" value="Kinesin motor domain"/>
    <property type="match status" value="1"/>
</dbReference>